<comment type="caution">
    <text evidence="2">The sequence shown here is derived from an EMBL/GenBank/DDBJ whole genome shotgun (WGS) entry which is preliminary data.</text>
</comment>
<feature type="region of interest" description="Disordered" evidence="1">
    <location>
        <begin position="1"/>
        <end position="71"/>
    </location>
</feature>
<dbReference type="Proteomes" id="UP001431783">
    <property type="component" value="Unassembled WGS sequence"/>
</dbReference>
<sequence length="120" mass="13332">MVRIKTPAKSSRELYPSSLSSTLSSTFSRSRVTSQSSSGQDTRREHNPLDASHSKSSSNRKGIPRKSTPKCRTKLFVRKTTAVVDKSGKKKKSNPKYQERLGFYSLLLIISSQGPPFQGL</sequence>
<protein>
    <submittedName>
        <fullName evidence="2">Uncharacterized protein</fullName>
    </submittedName>
</protein>
<accession>A0AAW1V2S7</accession>
<keyword evidence="3" id="KW-1185">Reference proteome</keyword>
<name>A0AAW1V2S7_9CUCU</name>
<gene>
    <name evidence="2" type="ORF">WA026_020047</name>
</gene>
<evidence type="ECO:0000313" key="3">
    <source>
        <dbReference type="Proteomes" id="UP001431783"/>
    </source>
</evidence>
<evidence type="ECO:0000313" key="2">
    <source>
        <dbReference type="EMBL" id="KAK9887103.1"/>
    </source>
</evidence>
<reference evidence="2 3" key="1">
    <citation type="submission" date="2023-03" db="EMBL/GenBank/DDBJ databases">
        <title>Genome insight into feeding habits of ladybird beetles.</title>
        <authorList>
            <person name="Li H.-S."/>
            <person name="Huang Y.-H."/>
            <person name="Pang H."/>
        </authorList>
    </citation>
    <scope>NUCLEOTIDE SEQUENCE [LARGE SCALE GENOMIC DNA]</scope>
    <source>
        <strain evidence="2">SYSU_2023b</strain>
        <tissue evidence="2">Whole body</tissue>
    </source>
</reference>
<proteinExistence type="predicted"/>
<evidence type="ECO:0000256" key="1">
    <source>
        <dbReference type="SAM" id="MobiDB-lite"/>
    </source>
</evidence>
<dbReference type="AlphaFoldDB" id="A0AAW1V2S7"/>
<organism evidence="2 3">
    <name type="scientific">Henosepilachna vigintioctopunctata</name>
    <dbReference type="NCBI Taxonomy" id="420089"/>
    <lineage>
        <taxon>Eukaryota</taxon>
        <taxon>Metazoa</taxon>
        <taxon>Ecdysozoa</taxon>
        <taxon>Arthropoda</taxon>
        <taxon>Hexapoda</taxon>
        <taxon>Insecta</taxon>
        <taxon>Pterygota</taxon>
        <taxon>Neoptera</taxon>
        <taxon>Endopterygota</taxon>
        <taxon>Coleoptera</taxon>
        <taxon>Polyphaga</taxon>
        <taxon>Cucujiformia</taxon>
        <taxon>Coccinelloidea</taxon>
        <taxon>Coccinellidae</taxon>
        <taxon>Epilachninae</taxon>
        <taxon>Epilachnini</taxon>
        <taxon>Henosepilachna</taxon>
    </lineage>
</organism>
<feature type="compositionally biased region" description="Low complexity" evidence="1">
    <location>
        <begin position="13"/>
        <end position="38"/>
    </location>
</feature>
<feature type="compositionally biased region" description="Basic residues" evidence="1">
    <location>
        <begin position="62"/>
        <end position="71"/>
    </location>
</feature>
<dbReference type="EMBL" id="JARQZJ010000104">
    <property type="protein sequence ID" value="KAK9887103.1"/>
    <property type="molecule type" value="Genomic_DNA"/>
</dbReference>